<evidence type="ECO:0000256" key="1">
    <source>
        <dbReference type="ARBA" id="ARBA00001974"/>
    </source>
</evidence>
<dbReference type="Proteomes" id="UP001165136">
    <property type="component" value="Unassembled WGS sequence"/>
</dbReference>
<evidence type="ECO:0000256" key="3">
    <source>
        <dbReference type="ARBA" id="ARBA00022630"/>
    </source>
</evidence>
<name>A0A9W6R939_9PSEU</name>
<keyword evidence="4" id="KW-0274">FAD</keyword>
<protein>
    <submittedName>
        <fullName evidence="8">Isovaleryl-CoA dehydrogenase</fullName>
    </submittedName>
</protein>
<dbReference type="CDD" id="cd00567">
    <property type="entry name" value="ACAD"/>
    <property type="match status" value="1"/>
</dbReference>
<keyword evidence="3" id="KW-0285">Flavoprotein</keyword>
<feature type="domain" description="Acyl-CoA dehydrogenase/oxidase N-terminal" evidence="7">
    <location>
        <begin position="7"/>
        <end position="118"/>
    </location>
</feature>
<accession>A0A9W6R939</accession>
<dbReference type="GO" id="GO:0003995">
    <property type="term" value="F:acyl-CoA dehydrogenase activity"/>
    <property type="evidence" value="ECO:0007669"/>
    <property type="project" value="TreeGrafter"/>
</dbReference>
<evidence type="ECO:0000256" key="4">
    <source>
        <dbReference type="ARBA" id="ARBA00022827"/>
    </source>
</evidence>
<proteinExistence type="inferred from homology"/>
<organism evidence="8 9">
    <name type="scientific">Amycolatopsis taiwanensis</name>
    <dbReference type="NCBI Taxonomy" id="342230"/>
    <lineage>
        <taxon>Bacteria</taxon>
        <taxon>Bacillati</taxon>
        <taxon>Actinomycetota</taxon>
        <taxon>Actinomycetes</taxon>
        <taxon>Pseudonocardiales</taxon>
        <taxon>Pseudonocardiaceae</taxon>
        <taxon>Amycolatopsis</taxon>
    </lineage>
</organism>
<dbReference type="InterPro" id="IPR009075">
    <property type="entry name" value="AcylCo_DH/oxidase_C"/>
</dbReference>
<dbReference type="InterPro" id="IPR013786">
    <property type="entry name" value="AcylCoA_DH/ox_N"/>
</dbReference>
<dbReference type="InterPro" id="IPR037069">
    <property type="entry name" value="AcylCoA_DH/ox_N_sf"/>
</dbReference>
<dbReference type="Pfam" id="PF00441">
    <property type="entry name" value="Acyl-CoA_dh_1"/>
    <property type="match status" value="1"/>
</dbReference>
<dbReference type="InterPro" id="IPR036250">
    <property type="entry name" value="AcylCo_DH-like_C"/>
</dbReference>
<evidence type="ECO:0000313" key="8">
    <source>
        <dbReference type="EMBL" id="GLY71309.1"/>
    </source>
</evidence>
<dbReference type="Gene3D" id="1.20.140.10">
    <property type="entry name" value="Butyryl-CoA Dehydrogenase, subunit A, domain 3"/>
    <property type="match status" value="1"/>
</dbReference>
<dbReference type="PANTHER" id="PTHR43884">
    <property type="entry name" value="ACYL-COA DEHYDROGENASE"/>
    <property type="match status" value="1"/>
</dbReference>
<evidence type="ECO:0000259" key="6">
    <source>
        <dbReference type="Pfam" id="PF00441"/>
    </source>
</evidence>
<dbReference type="SUPFAM" id="SSF47203">
    <property type="entry name" value="Acyl-CoA dehydrogenase C-terminal domain-like"/>
    <property type="match status" value="1"/>
</dbReference>
<dbReference type="GO" id="GO:0050660">
    <property type="term" value="F:flavin adenine dinucleotide binding"/>
    <property type="evidence" value="ECO:0007669"/>
    <property type="project" value="InterPro"/>
</dbReference>
<dbReference type="EMBL" id="BSTI01000034">
    <property type="protein sequence ID" value="GLY71309.1"/>
    <property type="molecule type" value="Genomic_DNA"/>
</dbReference>
<evidence type="ECO:0000256" key="5">
    <source>
        <dbReference type="ARBA" id="ARBA00023002"/>
    </source>
</evidence>
<keyword evidence="5" id="KW-0560">Oxidoreductase</keyword>
<evidence type="ECO:0000259" key="7">
    <source>
        <dbReference type="Pfam" id="PF02771"/>
    </source>
</evidence>
<sequence>MKLVASKQERDLAAMLRNVLATECPPELPRSFKETGDRRVPGQLWNTLTNVGVLGLPFDEHYGGSSGSLDDLGVFFVEAGRVLCPTVVHSALYSGLAIDRLGDDAQRQRYLGRLCAGKLHGAIALWNPRDASDLRPTLTAERAPGGWRVSGTLDFVADADLADVLVVTAGTAELAEPRRTLGLCIDTTIGVRVEPLQAMAGRSLCRVVLKGVHVPESQVLPATGSGELRRLANTVVVLQCLDMVGGADAVLRRTVGHTTSRHQFGRPIGSFQAAQHLVANMHIALTSARLASRSALFWLGRGRMATRETAIARMHAATAYKRITLDAHQLHGGMGYVRETDLHLWSERARTFATIDGTAEVAAGWLRGEVGLG</sequence>
<comment type="similarity">
    <text evidence="2">Belongs to the acyl-CoA dehydrogenase family.</text>
</comment>
<dbReference type="Gene3D" id="2.40.110.10">
    <property type="entry name" value="Butyryl-CoA Dehydrogenase, subunit A, domain 2"/>
    <property type="match status" value="1"/>
</dbReference>
<feature type="domain" description="Acyl-CoA dehydrogenase/oxidase C-terminal" evidence="6">
    <location>
        <begin position="240"/>
        <end position="362"/>
    </location>
</feature>
<dbReference type="AlphaFoldDB" id="A0A9W6R939"/>
<dbReference type="PANTHER" id="PTHR43884:SF20">
    <property type="entry name" value="ACYL-COA DEHYDROGENASE FADE28"/>
    <property type="match status" value="1"/>
</dbReference>
<gene>
    <name evidence="8" type="ORF">Atai01_79280</name>
</gene>
<evidence type="ECO:0000256" key="2">
    <source>
        <dbReference type="ARBA" id="ARBA00009347"/>
    </source>
</evidence>
<reference evidence="8" key="1">
    <citation type="submission" date="2023-03" db="EMBL/GenBank/DDBJ databases">
        <title>Amycolatopsis taiwanensis NBRC 103393.</title>
        <authorList>
            <person name="Ichikawa N."/>
            <person name="Sato H."/>
            <person name="Tonouchi N."/>
        </authorList>
    </citation>
    <scope>NUCLEOTIDE SEQUENCE</scope>
    <source>
        <strain evidence="8">NBRC 103393</strain>
    </source>
</reference>
<comment type="cofactor">
    <cofactor evidence="1">
        <name>FAD</name>
        <dbReference type="ChEBI" id="CHEBI:57692"/>
    </cofactor>
</comment>
<evidence type="ECO:0000313" key="9">
    <source>
        <dbReference type="Proteomes" id="UP001165136"/>
    </source>
</evidence>
<dbReference type="Gene3D" id="1.10.540.10">
    <property type="entry name" value="Acyl-CoA dehydrogenase/oxidase, N-terminal domain"/>
    <property type="match status" value="1"/>
</dbReference>
<keyword evidence="9" id="KW-1185">Reference proteome</keyword>
<comment type="caution">
    <text evidence="8">The sequence shown here is derived from an EMBL/GenBank/DDBJ whole genome shotgun (WGS) entry which is preliminary data.</text>
</comment>
<dbReference type="Pfam" id="PF02771">
    <property type="entry name" value="Acyl-CoA_dh_N"/>
    <property type="match status" value="1"/>
</dbReference>
<dbReference type="RefSeq" id="WP_285491028.1">
    <property type="nucleotide sequence ID" value="NZ_BSTI01000034.1"/>
</dbReference>
<dbReference type="InterPro" id="IPR046373">
    <property type="entry name" value="Acyl-CoA_Oxase/DH_mid-dom_sf"/>
</dbReference>
<dbReference type="InterPro" id="IPR009100">
    <property type="entry name" value="AcylCoA_DH/oxidase_NM_dom_sf"/>
</dbReference>
<dbReference type="SUPFAM" id="SSF56645">
    <property type="entry name" value="Acyl-CoA dehydrogenase NM domain-like"/>
    <property type="match status" value="1"/>
</dbReference>